<gene>
    <name evidence="4" type="ORF">TH5_13480</name>
</gene>
<dbReference type="AlphaFoldDB" id="A0A367UCE2"/>
<dbReference type="Pfam" id="PF00440">
    <property type="entry name" value="TetR_N"/>
    <property type="match status" value="1"/>
</dbReference>
<proteinExistence type="predicted"/>
<organism evidence="4 5">
    <name type="scientific">Thalassospira xianhensis MCCC 1A02616</name>
    <dbReference type="NCBI Taxonomy" id="1177929"/>
    <lineage>
        <taxon>Bacteria</taxon>
        <taxon>Pseudomonadati</taxon>
        <taxon>Pseudomonadota</taxon>
        <taxon>Alphaproteobacteria</taxon>
        <taxon>Rhodospirillales</taxon>
        <taxon>Thalassospiraceae</taxon>
        <taxon>Thalassospira</taxon>
    </lineage>
</organism>
<dbReference type="EMBL" id="JPWA01000014">
    <property type="protein sequence ID" value="RCK05640.1"/>
    <property type="molecule type" value="Genomic_DNA"/>
</dbReference>
<dbReference type="RefSeq" id="WP_114122236.1">
    <property type="nucleotide sequence ID" value="NZ_JPWA01000014.1"/>
</dbReference>
<dbReference type="InterPro" id="IPR009057">
    <property type="entry name" value="Homeodomain-like_sf"/>
</dbReference>
<dbReference type="InterPro" id="IPR036271">
    <property type="entry name" value="Tet_transcr_reg_TetR-rel_C_sf"/>
</dbReference>
<dbReference type="InterPro" id="IPR023772">
    <property type="entry name" value="DNA-bd_HTH_TetR-type_CS"/>
</dbReference>
<dbReference type="SUPFAM" id="SSF46689">
    <property type="entry name" value="Homeodomain-like"/>
    <property type="match status" value="1"/>
</dbReference>
<evidence type="ECO:0000256" key="1">
    <source>
        <dbReference type="ARBA" id="ARBA00023125"/>
    </source>
</evidence>
<dbReference type="InterPro" id="IPR001647">
    <property type="entry name" value="HTH_TetR"/>
</dbReference>
<reference evidence="4 5" key="1">
    <citation type="submission" date="2014-07" db="EMBL/GenBank/DDBJ databases">
        <title>Draft genome sequence of Thalassospira xianhensis P-4 (MCCC 1A02616).</title>
        <authorList>
            <person name="Lai Q."/>
            <person name="Shao Z."/>
        </authorList>
    </citation>
    <scope>NUCLEOTIDE SEQUENCE [LARGE SCALE GENOMIC DNA]</scope>
    <source>
        <strain evidence="4 5">MCCC 1A02616</strain>
    </source>
</reference>
<dbReference type="GO" id="GO:0000976">
    <property type="term" value="F:transcription cis-regulatory region binding"/>
    <property type="evidence" value="ECO:0007669"/>
    <property type="project" value="TreeGrafter"/>
</dbReference>
<dbReference type="GO" id="GO:0003700">
    <property type="term" value="F:DNA-binding transcription factor activity"/>
    <property type="evidence" value="ECO:0007669"/>
    <property type="project" value="TreeGrafter"/>
</dbReference>
<dbReference type="SUPFAM" id="SSF48498">
    <property type="entry name" value="Tetracyclin repressor-like, C-terminal domain"/>
    <property type="match status" value="1"/>
</dbReference>
<feature type="domain" description="HTH tetR-type" evidence="3">
    <location>
        <begin position="13"/>
        <end position="73"/>
    </location>
</feature>
<dbReference type="PANTHER" id="PTHR30055:SF226">
    <property type="entry name" value="HTH-TYPE TRANSCRIPTIONAL REGULATOR PKSA"/>
    <property type="match status" value="1"/>
</dbReference>
<evidence type="ECO:0000313" key="4">
    <source>
        <dbReference type="EMBL" id="RCK05640.1"/>
    </source>
</evidence>
<dbReference type="Gene3D" id="1.10.357.10">
    <property type="entry name" value="Tetracycline Repressor, domain 2"/>
    <property type="match status" value="1"/>
</dbReference>
<dbReference type="PRINTS" id="PR00455">
    <property type="entry name" value="HTHTETR"/>
</dbReference>
<comment type="caution">
    <text evidence="4">The sequence shown here is derived from an EMBL/GenBank/DDBJ whole genome shotgun (WGS) entry which is preliminary data.</text>
</comment>
<evidence type="ECO:0000256" key="2">
    <source>
        <dbReference type="PROSITE-ProRule" id="PRU00335"/>
    </source>
</evidence>
<keyword evidence="5" id="KW-1185">Reference proteome</keyword>
<evidence type="ECO:0000313" key="5">
    <source>
        <dbReference type="Proteomes" id="UP000252419"/>
    </source>
</evidence>
<dbReference type="PROSITE" id="PS01081">
    <property type="entry name" value="HTH_TETR_1"/>
    <property type="match status" value="1"/>
</dbReference>
<name>A0A367UCE2_9PROT</name>
<accession>A0A367UCE2</accession>
<dbReference type="PROSITE" id="PS50977">
    <property type="entry name" value="HTH_TETR_2"/>
    <property type="match status" value="1"/>
</dbReference>
<keyword evidence="1 2" id="KW-0238">DNA-binding</keyword>
<dbReference type="PANTHER" id="PTHR30055">
    <property type="entry name" value="HTH-TYPE TRANSCRIPTIONAL REGULATOR RUTR"/>
    <property type="match status" value="1"/>
</dbReference>
<evidence type="ECO:0000259" key="3">
    <source>
        <dbReference type="PROSITE" id="PS50977"/>
    </source>
</evidence>
<dbReference type="Proteomes" id="UP000252419">
    <property type="component" value="Unassembled WGS sequence"/>
</dbReference>
<sequence length="210" mass="23399">MQTGVNSRATKREQTRENILIAARKCFDAQGYDGASTREIAREAGVAEGTIFSHFPTKEELLISSVGDHLADAIKQGLHTMEPEWCFVDKLMHIASYRFAQIALQPGLWQVILQQLVFSPRKGAVKELMRGSGLIDAVMRLIEDAQLDGELNPAIEPAAIHKTVIALFLFTIHEHVGAENYDCEDMCATLRDLLETQIKGIWLRRPVTAA</sequence>
<protein>
    <submittedName>
        <fullName evidence="4">Transcriptional regulator</fullName>
    </submittedName>
</protein>
<dbReference type="InterPro" id="IPR050109">
    <property type="entry name" value="HTH-type_TetR-like_transc_reg"/>
</dbReference>
<feature type="DNA-binding region" description="H-T-H motif" evidence="2">
    <location>
        <begin position="36"/>
        <end position="55"/>
    </location>
</feature>